<dbReference type="InterPro" id="IPR029063">
    <property type="entry name" value="SAM-dependent_MTases_sf"/>
</dbReference>
<evidence type="ECO:0000256" key="5">
    <source>
        <dbReference type="ARBA" id="ARBA00022603"/>
    </source>
</evidence>
<evidence type="ECO:0000256" key="4">
    <source>
        <dbReference type="ARBA" id="ARBA00022490"/>
    </source>
</evidence>
<evidence type="ECO:0000256" key="6">
    <source>
        <dbReference type="ARBA" id="ARBA00022679"/>
    </source>
</evidence>
<evidence type="ECO:0000256" key="7">
    <source>
        <dbReference type="ARBA" id="ARBA00022691"/>
    </source>
</evidence>
<dbReference type="Gene3D" id="3.40.50.150">
    <property type="entry name" value="Vaccinia Virus protein VP39"/>
    <property type="match status" value="1"/>
</dbReference>
<keyword evidence="6 13" id="KW-0808">Transferase</keyword>
<dbReference type="SUPFAM" id="SSF53335">
    <property type="entry name" value="S-adenosyl-L-methionine-dependent methyltransferases"/>
    <property type="match status" value="1"/>
</dbReference>
<dbReference type="Pfam" id="PF01135">
    <property type="entry name" value="PCMT"/>
    <property type="match status" value="1"/>
</dbReference>
<comment type="similarity">
    <text evidence="2">Belongs to the methyltransferase superfamily. L-isoaspartyl/D-aspartyl protein methyltransferase family.</text>
</comment>
<dbReference type="PANTHER" id="PTHR11579">
    <property type="entry name" value="PROTEIN-L-ISOASPARTATE O-METHYLTRANSFERASE"/>
    <property type="match status" value="1"/>
</dbReference>
<dbReference type="OMA" id="HMHASAC"/>
<comment type="subcellular location">
    <subcellularLocation>
        <location evidence="1">Cytoplasm</location>
    </subcellularLocation>
</comment>
<dbReference type="NCBIfam" id="TIGR00080">
    <property type="entry name" value="pimt"/>
    <property type="match status" value="1"/>
</dbReference>
<dbReference type="Proteomes" id="UP000031036">
    <property type="component" value="Unassembled WGS sequence"/>
</dbReference>
<dbReference type="InterPro" id="IPR000682">
    <property type="entry name" value="PCMT"/>
</dbReference>
<evidence type="ECO:0000256" key="12">
    <source>
        <dbReference type="ARBA" id="ARBA00042126"/>
    </source>
</evidence>
<dbReference type="GO" id="GO:0005737">
    <property type="term" value="C:cytoplasm"/>
    <property type="evidence" value="ECO:0007669"/>
    <property type="project" value="UniProtKB-SubCell"/>
</dbReference>
<accession>A0A0B2UUJ5</accession>
<evidence type="ECO:0000256" key="8">
    <source>
        <dbReference type="ARBA" id="ARBA00031323"/>
    </source>
</evidence>
<dbReference type="PANTHER" id="PTHR11579:SF0">
    <property type="entry name" value="PROTEIN-L-ISOASPARTATE(D-ASPARTATE) O-METHYLTRANSFERASE"/>
    <property type="match status" value="1"/>
</dbReference>
<evidence type="ECO:0000256" key="3">
    <source>
        <dbReference type="ARBA" id="ARBA00011890"/>
    </source>
</evidence>
<keyword evidence="7" id="KW-0949">S-adenosyl-L-methionine</keyword>
<keyword evidence="14" id="KW-1185">Reference proteome</keyword>
<evidence type="ECO:0000256" key="10">
    <source>
        <dbReference type="ARBA" id="ARBA00035815"/>
    </source>
</evidence>
<evidence type="ECO:0000256" key="1">
    <source>
        <dbReference type="ARBA" id="ARBA00004496"/>
    </source>
</evidence>
<comment type="catalytic activity">
    <reaction evidence="10">
        <text>[protein]-L-isoaspartate + S-adenosyl-L-methionine = [protein]-L-isoaspartate alpha-methyl ester + S-adenosyl-L-homocysteine</text>
        <dbReference type="Rhea" id="RHEA:12705"/>
        <dbReference type="Rhea" id="RHEA-COMP:12143"/>
        <dbReference type="Rhea" id="RHEA-COMP:12144"/>
        <dbReference type="ChEBI" id="CHEBI:57856"/>
        <dbReference type="ChEBI" id="CHEBI:59789"/>
        <dbReference type="ChEBI" id="CHEBI:90596"/>
        <dbReference type="ChEBI" id="CHEBI:90598"/>
        <dbReference type="EC" id="2.1.1.77"/>
    </reaction>
    <physiologicalReaction direction="left-to-right" evidence="10">
        <dbReference type="Rhea" id="RHEA:12706"/>
    </physiologicalReaction>
</comment>
<dbReference type="EMBL" id="JPKZ01003248">
    <property type="protein sequence ID" value="KHN72540.1"/>
    <property type="molecule type" value="Genomic_DNA"/>
</dbReference>
<evidence type="ECO:0000313" key="14">
    <source>
        <dbReference type="Proteomes" id="UP000031036"/>
    </source>
</evidence>
<dbReference type="OrthoDB" id="73890at2759"/>
<proteinExistence type="inferred from homology"/>
<comment type="caution">
    <text evidence="13">The sequence shown here is derived from an EMBL/GenBank/DDBJ whole genome shotgun (WGS) entry which is preliminary data.</text>
</comment>
<evidence type="ECO:0000256" key="9">
    <source>
        <dbReference type="ARBA" id="ARBA00031350"/>
    </source>
</evidence>
<protein>
    <recommendedName>
        <fullName evidence="11">Protein-L-isoaspartate(D-aspartate) O-methyltransferase</fullName>
        <ecNumber evidence="3">2.1.1.77</ecNumber>
    </recommendedName>
    <alternativeName>
        <fullName evidence="9">L-isoaspartyl protein carboxyl methyltransferase</fullName>
    </alternativeName>
    <alternativeName>
        <fullName evidence="12">Protein L-isoaspartyl/D-aspartyl methyltransferase</fullName>
    </alternativeName>
    <alternativeName>
        <fullName evidence="8">Protein-beta-aspartate methyltransferase</fullName>
    </alternativeName>
</protein>
<evidence type="ECO:0000256" key="11">
    <source>
        <dbReference type="ARBA" id="ARBA00040923"/>
    </source>
</evidence>
<dbReference type="GO" id="GO:0032259">
    <property type="term" value="P:methylation"/>
    <property type="evidence" value="ECO:0007669"/>
    <property type="project" value="UniProtKB-KW"/>
</dbReference>
<evidence type="ECO:0000256" key="2">
    <source>
        <dbReference type="ARBA" id="ARBA00005369"/>
    </source>
</evidence>
<sequence length="269" mass="30013">MSEKRFTVDEALRLYARWQKLKLLKMAWRSHGQSNPTLVENLCRNQLFRDERVRAAMLSVDRADFCPRNPYFDNPEPIGYNATISAPHMHASALERLKDHLKEGDTALDVGSGSGYLTVCMAQMVGETGKVVGIDHIKELVDLSKRNIEKNHAELLTSGRVIMVEGDGRQGYALCAPYKAIHVGAAAPNLPPKLVEQLAPGGRMLIPVGAAHSDQRFLQVDKDEHGEVTVRDLMGVIYVPLTSKENQIGRLHLCVNKIILAIKSMKPWR</sequence>
<reference evidence="13 14" key="1">
    <citation type="submission" date="2014-11" db="EMBL/GenBank/DDBJ databases">
        <title>Genetic blueprint of the zoonotic pathogen Toxocara canis.</title>
        <authorList>
            <person name="Zhu X.-Q."/>
            <person name="Korhonen P.K."/>
            <person name="Cai H."/>
            <person name="Young N.D."/>
            <person name="Nejsum P."/>
            <person name="von Samson-Himmelstjerna G."/>
            <person name="Boag P.R."/>
            <person name="Tan P."/>
            <person name="Li Q."/>
            <person name="Min J."/>
            <person name="Yang Y."/>
            <person name="Wang X."/>
            <person name="Fang X."/>
            <person name="Hall R.S."/>
            <person name="Hofmann A."/>
            <person name="Sternberg P.W."/>
            <person name="Jex A.R."/>
            <person name="Gasser R.B."/>
        </authorList>
    </citation>
    <scope>NUCLEOTIDE SEQUENCE [LARGE SCALE GENOMIC DNA]</scope>
    <source>
        <strain evidence="13">PN_DK_2014</strain>
    </source>
</reference>
<organism evidence="13 14">
    <name type="scientific">Toxocara canis</name>
    <name type="common">Canine roundworm</name>
    <dbReference type="NCBI Taxonomy" id="6265"/>
    <lineage>
        <taxon>Eukaryota</taxon>
        <taxon>Metazoa</taxon>
        <taxon>Ecdysozoa</taxon>
        <taxon>Nematoda</taxon>
        <taxon>Chromadorea</taxon>
        <taxon>Rhabditida</taxon>
        <taxon>Spirurina</taxon>
        <taxon>Ascaridomorpha</taxon>
        <taxon>Ascaridoidea</taxon>
        <taxon>Toxocaridae</taxon>
        <taxon>Toxocara</taxon>
    </lineage>
</organism>
<keyword evidence="4" id="KW-0963">Cytoplasm</keyword>
<name>A0A0B2UUJ5_TOXCA</name>
<dbReference type="AlphaFoldDB" id="A0A0B2UUJ5"/>
<gene>
    <name evidence="13" type="primary">pcm-1</name>
    <name evidence="13" type="ORF">Tcan_14743</name>
</gene>
<dbReference type="FunFam" id="3.40.50.150:FF:000027">
    <property type="entry name" value="Protein-L-isoaspartate O-methyltransferase"/>
    <property type="match status" value="1"/>
</dbReference>
<evidence type="ECO:0000313" key="13">
    <source>
        <dbReference type="EMBL" id="KHN72540.1"/>
    </source>
</evidence>
<keyword evidence="5 13" id="KW-0489">Methyltransferase</keyword>
<dbReference type="EC" id="2.1.1.77" evidence="3"/>
<dbReference type="CDD" id="cd02440">
    <property type="entry name" value="AdoMet_MTases"/>
    <property type="match status" value="1"/>
</dbReference>
<dbReference type="STRING" id="6265.A0A0B2UUJ5"/>
<dbReference type="GO" id="GO:0004719">
    <property type="term" value="F:protein-L-isoaspartate (D-aspartate) O-methyltransferase activity"/>
    <property type="evidence" value="ECO:0007669"/>
    <property type="project" value="UniProtKB-EC"/>
</dbReference>